<reference evidence="1" key="1">
    <citation type="submission" date="2025-08" db="UniProtKB">
        <authorList>
            <consortium name="Ensembl"/>
        </authorList>
    </citation>
    <scope>IDENTIFICATION</scope>
</reference>
<sequence>MTTGHIDRKMLKEALAVCKPESFNCHRSRASRKPLISKKNIKARESRKKNVYWTNGSKTCLIKPGVSNSSSYWDTLVS</sequence>
<protein>
    <submittedName>
        <fullName evidence="1">Uncharacterized protein</fullName>
    </submittedName>
</protein>
<keyword evidence="2" id="KW-1185">Reference proteome</keyword>
<evidence type="ECO:0000313" key="1">
    <source>
        <dbReference type="Ensembl" id="ENSFHEP00000013316.1"/>
    </source>
</evidence>
<proteinExistence type="predicted"/>
<organism evidence="1 2">
    <name type="scientific">Fundulus heteroclitus</name>
    <name type="common">Killifish</name>
    <name type="synonym">Mummichog</name>
    <dbReference type="NCBI Taxonomy" id="8078"/>
    <lineage>
        <taxon>Eukaryota</taxon>
        <taxon>Metazoa</taxon>
        <taxon>Chordata</taxon>
        <taxon>Craniata</taxon>
        <taxon>Vertebrata</taxon>
        <taxon>Euteleostomi</taxon>
        <taxon>Actinopterygii</taxon>
        <taxon>Neopterygii</taxon>
        <taxon>Teleostei</taxon>
        <taxon>Neoteleostei</taxon>
        <taxon>Acanthomorphata</taxon>
        <taxon>Ovalentaria</taxon>
        <taxon>Atherinomorphae</taxon>
        <taxon>Cyprinodontiformes</taxon>
        <taxon>Fundulidae</taxon>
        <taxon>Fundulus</taxon>
    </lineage>
</organism>
<dbReference type="Ensembl" id="ENSFHET00000020846.1">
    <property type="protein sequence ID" value="ENSFHEP00000013316.1"/>
    <property type="gene ID" value="ENSFHEG00000014824.1"/>
</dbReference>
<evidence type="ECO:0000313" key="2">
    <source>
        <dbReference type="Proteomes" id="UP000265000"/>
    </source>
</evidence>
<name>A0A3Q2PJE0_FUNHE</name>
<reference evidence="1" key="2">
    <citation type="submission" date="2025-09" db="UniProtKB">
        <authorList>
            <consortium name="Ensembl"/>
        </authorList>
    </citation>
    <scope>IDENTIFICATION</scope>
</reference>
<dbReference type="Proteomes" id="UP000265000">
    <property type="component" value="Unplaced"/>
</dbReference>
<dbReference type="AlphaFoldDB" id="A0A3Q2PJE0"/>
<accession>A0A3Q2PJE0</accession>